<dbReference type="AlphaFoldDB" id="I3ZD41"/>
<feature type="transmembrane region" description="Helical" evidence="2">
    <location>
        <begin position="337"/>
        <end position="359"/>
    </location>
</feature>
<dbReference type="KEGG" id="trs:Terro_0832"/>
<keyword evidence="4" id="KW-1185">Reference proteome</keyword>
<feature type="transmembrane region" description="Helical" evidence="2">
    <location>
        <begin position="365"/>
        <end position="383"/>
    </location>
</feature>
<feature type="compositionally biased region" description="Polar residues" evidence="1">
    <location>
        <begin position="1"/>
        <end position="16"/>
    </location>
</feature>
<feature type="transmembrane region" description="Helical" evidence="2">
    <location>
        <begin position="274"/>
        <end position="293"/>
    </location>
</feature>
<evidence type="ECO:0000313" key="3">
    <source>
        <dbReference type="EMBL" id="AFL87159.1"/>
    </source>
</evidence>
<reference evidence="3 4" key="1">
    <citation type="submission" date="2012-06" db="EMBL/GenBank/DDBJ databases">
        <title>Complete genome of Terriglobus roseus DSM 18391.</title>
        <authorList>
            <consortium name="US DOE Joint Genome Institute (JGI-PGF)"/>
            <person name="Lucas S."/>
            <person name="Copeland A."/>
            <person name="Lapidus A."/>
            <person name="Glavina del Rio T."/>
            <person name="Dalin E."/>
            <person name="Tice H."/>
            <person name="Bruce D."/>
            <person name="Goodwin L."/>
            <person name="Pitluck S."/>
            <person name="Peters L."/>
            <person name="Mikhailova N."/>
            <person name="Munk A.C.C."/>
            <person name="Kyrpides N."/>
            <person name="Mavromatis K."/>
            <person name="Ivanova N."/>
            <person name="Brettin T."/>
            <person name="Detter J.C."/>
            <person name="Han C."/>
            <person name="Larimer F."/>
            <person name="Land M."/>
            <person name="Hauser L."/>
            <person name="Markowitz V."/>
            <person name="Cheng J.-F."/>
            <person name="Hugenholtz P."/>
            <person name="Woyke T."/>
            <person name="Wu D."/>
            <person name="Brambilla E."/>
            <person name="Klenk H.-P."/>
            <person name="Eisen J.A."/>
        </authorList>
    </citation>
    <scope>NUCLEOTIDE SEQUENCE [LARGE SCALE GENOMIC DNA]</scope>
    <source>
        <strain evidence="4">DSM 18391 / NRRL B-41598 / KBS 63</strain>
    </source>
</reference>
<feature type="transmembrane region" description="Helical" evidence="2">
    <location>
        <begin position="299"/>
        <end position="316"/>
    </location>
</feature>
<feature type="region of interest" description="Disordered" evidence="1">
    <location>
        <begin position="1"/>
        <end position="50"/>
    </location>
</feature>
<feature type="region of interest" description="Disordered" evidence="1">
    <location>
        <begin position="168"/>
        <end position="193"/>
    </location>
</feature>
<dbReference type="PANTHER" id="PTHR45725">
    <property type="entry name" value="FORMIN HOMOLOGY 2 FAMILY MEMBER"/>
    <property type="match status" value="1"/>
</dbReference>
<gene>
    <name evidence="3" type="ordered locus">Terro_0832</name>
</gene>
<protein>
    <submittedName>
        <fullName evidence="3">TM2 domain-containing protein</fullName>
    </submittedName>
</protein>
<feature type="compositionally biased region" description="Polar residues" evidence="1">
    <location>
        <begin position="417"/>
        <end position="442"/>
    </location>
</feature>
<keyword evidence="2" id="KW-0472">Membrane</keyword>
<organism evidence="3 4">
    <name type="scientific">Terriglobus roseus (strain DSM 18391 / NRRL B-41598 / KBS 63)</name>
    <dbReference type="NCBI Taxonomy" id="926566"/>
    <lineage>
        <taxon>Bacteria</taxon>
        <taxon>Pseudomonadati</taxon>
        <taxon>Acidobacteriota</taxon>
        <taxon>Terriglobia</taxon>
        <taxon>Terriglobales</taxon>
        <taxon>Acidobacteriaceae</taxon>
        <taxon>Terriglobus</taxon>
    </lineage>
</organism>
<dbReference type="STRING" id="926566.Terro_0832"/>
<sequence>MSTQNPNTDPYEQQPYTAPGASAAYDPSTGAPYDPADVPPPPPYPPYGPGTPHVPNPLLAGLLGFIPGVGAMYNGQLAKGIAHIVIFAVLSSLADHVNGIFGLLVAGWIFYMAFEAYQTALARRDGRPLPDPFSLNNIGDRFGFNGNQHPDLNQAWWSTMGKMPGAAPLTGDPRVDPAGAPYSGRTDASGSQATYQVDPDGGVYASTGSVPPASGYVPPAGYAPPSGYGYGAAYGVPPVPPPPPSYGMPPVPPPPGFGSVPPVAPVRGGLPTGAIWLIGLGFFALLGSLHPFAFLEGEATGGLFLIALAGFIFWRQSMRNQLYPAGSPAAQWNLMRAAKGAGVVFIVGLLTLLQGLHVVAWHESWPFLLIFLGVVMVLERMSLNRMNAAGEFSAPAAYPGYPGAPVGTPVPPESKAEPSTQSDSTSILPRYNRPSNDLSINPNADDRGEGR</sequence>
<dbReference type="eggNOG" id="ENOG5032REM">
    <property type="taxonomic scope" value="Bacteria"/>
</dbReference>
<evidence type="ECO:0000256" key="1">
    <source>
        <dbReference type="SAM" id="MobiDB-lite"/>
    </source>
</evidence>
<keyword evidence="2" id="KW-0812">Transmembrane</keyword>
<feature type="transmembrane region" description="Helical" evidence="2">
    <location>
        <begin position="100"/>
        <end position="117"/>
    </location>
</feature>
<dbReference type="Proteomes" id="UP000006056">
    <property type="component" value="Chromosome"/>
</dbReference>
<dbReference type="OrthoDB" id="115858at2"/>
<dbReference type="PANTHER" id="PTHR45725:SF1">
    <property type="entry name" value="DISHEVELLED ASSOCIATED ACTIVATOR OF MORPHOGENESIS, ISOFORM D"/>
    <property type="match status" value="1"/>
</dbReference>
<feature type="region of interest" description="Disordered" evidence="1">
    <location>
        <begin position="403"/>
        <end position="451"/>
    </location>
</feature>
<keyword evidence="2" id="KW-1133">Transmembrane helix</keyword>
<accession>I3ZD41</accession>
<dbReference type="InterPro" id="IPR051425">
    <property type="entry name" value="Formin_Homology"/>
</dbReference>
<evidence type="ECO:0000256" key="2">
    <source>
        <dbReference type="SAM" id="Phobius"/>
    </source>
</evidence>
<evidence type="ECO:0000313" key="4">
    <source>
        <dbReference type="Proteomes" id="UP000006056"/>
    </source>
</evidence>
<dbReference type="RefSeq" id="WP_014784728.1">
    <property type="nucleotide sequence ID" value="NC_018014.1"/>
</dbReference>
<name>I3ZD41_TERRK</name>
<proteinExistence type="predicted"/>
<dbReference type="EMBL" id="CP003379">
    <property type="protein sequence ID" value="AFL87159.1"/>
    <property type="molecule type" value="Genomic_DNA"/>
</dbReference>
<feature type="compositionally biased region" description="Pro residues" evidence="1">
    <location>
        <begin position="37"/>
        <end position="50"/>
    </location>
</feature>
<dbReference type="HOGENOM" id="CLU_715578_0_0_0"/>